<dbReference type="Proteomes" id="UP001202328">
    <property type="component" value="Unassembled WGS sequence"/>
</dbReference>
<feature type="non-terminal residue" evidence="2">
    <location>
        <position position="1"/>
    </location>
</feature>
<dbReference type="EMBL" id="JAJJMB010009474">
    <property type="protein sequence ID" value="KAI3913426.1"/>
    <property type="molecule type" value="Genomic_DNA"/>
</dbReference>
<evidence type="ECO:0000313" key="3">
    <source>
        <dbReference type="Proteomes" id="UP001202328"/>
    </source>
</evidence>
<keyword evidence="1" id="KW-0175">Coiled coil</keyword>
<keyword evidence="3" id="KW-1185">Reference proteome</keyword>
<evidence type="ECO:0000313" key="2">
    <source>
        <dbReference type="EMBL" id="KAI3913426.1"/>
    </source>
</evidence>
<reference evidence="2" key="1">
    <citation type="submission" date="2022-04" db="EMBL/GenBank/DDBJ databases">
        <title>A functionally conserved STORR gene fusion in Papaver species that diverged 16.8 million years ago.</title>
        <authorList>
            <person name="Catania T."/>
        </authorList>
    </citation>
    <scope>NUCLEOTIDE SEQUENCE</scope>
    <source>
        <strain evidence="2">S-188037</strain>
    </source>
</reference>
<gene>
    <name evidence="2" type="ORF">MKW98_003905</name>
</gene>
<name>A0AAD4SNB0_9MAGN</name>
<protein>
    <submittedName>
        <fullName evidence="2">Uncharacterized protein</fullName>
    </submittedName>
</protein>
<proteinExistence type="predicted"/>
<organism evidence="2 3">
    <name type="scientific">Papaver atlanticum</name>
    <dbReference type="NCBI Taxonomy" id="357466"/>
    <lineage>
        <taxon>Eukaryota</taxon>
        <taxon>Viridiplantae</taxon>
        <taxon>Streptophyta</taxon>
        <taxon>Embryophyta</taxon>
        <taxon>Tracheophyta</taxon>
        <taxon>Spermatophyta</taxon>
        <taxon>Magnoliopsida</taxon>
        <taxon>Ranunculales</taxon>
        <taxon>Papaveraceae</taxon>
        <taxon>Papaveroideae</taxon>
        <taxon>Papaver</taxon>
    </lineage>
</organism>
<comment type="caution">
    <text evidence="2">The sequence shown here is derived from an EMBL/GenBank/DDBJ whole genome shotgun (WGS) entry which is preliminary data.</text>
</comment>
<dbReference type="AlphaFoldDB" id="A0AAD4SNB0"/>
<accession>A0AAD4SNB0</accession>
<evidence type="ECO:0000256" key="1">
    <source>
        <dbReference type="SAM" id="Coils"/>
    </source>
</evidence>
<feature type="coiled-coil region" evidence="1">
    <location>
        <begin position="9"/>
        <end position="36"/>
    </location>
</feature>
<sequence length="118" mass="13503">KKWSYPMVVATVLEYIPELQEEIEKLKQKKDNFLLSSQEKQMFITDQNRIVSSAGLYSGPSVSTMEINKGEITAQICICRKLDVFPLLLENLERGIHIANASTLSISTERVCYHLHLF</sequence>
<feature type="non-terminal residue" evidence="2">
    <location>
        <position position="118"/>
    </location>
</feature>